<dbReference type="EMBL" id="FZOY01000009">
    <property type="protein sequence ID" value="SNT27585.1"/>
    <property type="molecule type" value="Genomic_DNA"/>
</dbReference>
<gene>
    <name evidence="12" type="ORF">SAMN05421757_10995</name>
</gene>
<comment type="similarity">
    <text evidence="2">Belongs to the ABC transporter superfamily.</text>
</comment>
<keyword evidence="7 12" id="KW-0067">ATP-binding</keyword>
<dbReference type="GO" id="GO:0005886">
    <property type="term" value="C:plasma membrane"/>
    <property type="evidence" value="ECO:0007669"/>
    <property type="project" value="UniProtKB-SubCell"/>
</dbReference>
<feature type="domain" description="ABC transporter" evidence="11">
    <location>
        <begin position="2"/>
        <end position="239"/>
    </location>
</feature>
<dbReference type="PANTHER" id="PTHR42771:SF3">
    <property type="entry name" value="PETROBACTIN IMPORT ATP-BINDING PROTEIN YCLP"/>
    <property type="match status" value="1"/>
</dbReference>
<dbReference type="SMART" id="SM00382">
    <property type="entry name" value="AAA"/>
    <property type="match status" value="1"/>
</dbReference>
<evidence type="ECO:0000256" key="3">
    <source>
        <dbReference type="ARBA" id="ARBA00022448"/>
    </source>
</evidence>
<dbReference type="CDD" id="cd03214">
    <property type="entry name" value="ABC_Iron-Siderophores_B12_Hemin"/>
    <property type="match status" value="1"/>
</dbReference>
<dbReference type="GO" id="GO:0016887">
    <property type="term" value="F:ATP hydrolysis activity"/>
    <property type="evidence" value="ECO:0007669"/>
    <property type="project" value="InterPro"/>
</dbReference>
<protein>
    <submittedName>
        <fullName evidence="12">Iron complex transport system ATP-binding protein</fullName>
    </submittedName>
</protein>
<keyword evidence="6" id="KW-0547">Nucleotide-binding</keyword>
<dbReference type="InterPro" id="IPR017871">
    <property type="entry name" value="ABC_transporter-like_CS"/>
</dbReference>
<dbReference type="PROSITE" id="PS50893">
    <property type="entry name" value="ABC_TRANSPORTER_2"/>
    <property type="match status" value="1"/>
</dbReference>
<evidence type="ECO:0000256" key="2">
    <source>
        <dbReference type="ARBA" id="ARBA00005417"/>
    </source>
</evidence>
<dbReference type="InterPro" id="IPR003593">
    <property type="entry name" value="AAA+_ATPase"/>
</dbReference>
<dbReference type="InterPro" id="IPR027417">
    <property type="entry name" value="P-loop_NTPase"/>
</dbReference>
<dbReference type="Gene3D" id="3.40.50.300">
    <property type="entry name" value="P-loop containing nucleotide triphosphate hydrolases"/>
    <property type="match status" value="1"/>
</dbReference>
<evidence type="ECO:0000256" key="8">
    <source>
        <dbReference type="ARBA" id="ARBA00023004"/>
    </source>
</evidence>
<comment type="subcellular location">
    <subcellularLocation>
        <location evidence="1">Cell membrane</location>
        <topology evidence="1">Peripheral membrane protein</topology>
    </subcellularLocation>
</comment>
<reference evidence="12 13" key="1">
    <citation type="submission" date="2017-06" db="EMBL/GenBank/DDBJ databases">
        <authorList>
            <person name="Kim H.J."/>
            <person name="Triplett B.A."/>
        </authorList>
    </citation>
    <scope>NUCLEOTIDE SEQUENCE [LARGE SCALE GENOMIC DNA]</scope>
    <source>
        <strain evidence="12 13">DSM 29339</strain>
    </source>
</reference>
<dbReference type="PROSITE" id="PS00211">
    <property type="entry name" value="ABC_TRANSPORTER_1"/>
    <property type="match status" value="1"/>
</dbReference>
<dbReference type="OrthoDB" id="9805601at2"/>
<name>A0A239LBA5_9RHOB</name>
<dbReference type="Proteomes" id="UP000198426">
    <property type="component" value="Unassembled WGS sequence"/>
</dbReference>
<keyword evidence="8" id="KW-0408">Iron</keyword>
<keyword evidence="5" id="KW-0410">Iron transport</keyword>
<evidence type="ECO:0000256" key="6">
    <source>
        <dbReference type="ARBA" id="ARBA00022741"/>
    </source>
</evidence>
<evidence type="ECO:0000256" key="9">
    <source>
        <dbReference type="ARBA" id="ARBA00023065"/>
    </source>
</evidence>
<evidence type="ECO:0000313" key="12">
    <source>
        <dbReference type="EMBL" id="SNT27585.1"/>
    </source>
</evidence>
<keyword evidence="9" id="KW-0406">Ion transport</keyword>
<evidence type="ECO:0000256" key="5">
    <source>
        <dbReference type="ARBA" id="ARBA00022496"/>
    </source>
</evidence>
<evidence type="ECO:0000313" key="13">
    <source>
        <dbReference type="Proteomes" id="UP000198426"/>
    </source>
</evidence>
<keyword evidence="13" id="KW-1185">Reference proteome</keyword>
<dbReference type="InterPro" id="IPR003439">
    <property type="entry name" value="ABC_transporter-like_ATP-bd"/>
</dbReference>
<evidence type="ECO:0000256" key="4">
    <source>
        <dbReference type="ARBA" id="ARBA00022475"/>
    </source>
</evidence>
<organism evidence="12 13">
    <name type="scientific">Tropicimonas sediminicola</name>
    <dbReference type="NCBI Taxonomy" id="1031541"/>
    <lineage>
        <taxon>Bacteria</taxon>
        <taxon>Pseudomonadati</taxon>
        <taxon>Pseudomonadota</taxon>
        <taxon>Alphaproteobacteria</taxon>
        <taxon>Rhodobacterales</taxon>
        <taxon>Roseobacteraceae</taxon>
        <taxon>Tropicimonas</taxon>
    </lineage>
</organism>
<sequence length="255" mass="27736">MISIRNVSHRIGQSQILRDVSADIPDAGITALIGPNGAGKSTLLNLVARLLTLQTGRIEIDGQDIARTSSRDLALKLAIVAQQLGVASRLRVRDLVGFGRWPHHRGRPGPEDEATVAEAIASFDLGALQHRFLDELSGGQQQRAFVAMGFAQGTDWLLLDEPLNNLDMFHARALMARVHALSRPEAPRPRRVVMVVHEINYAAAWADHIIALKDGAVAACGAPTEVLTNPVLSALFGMEIRVEELHGRPLILHHI</sequence>
<dbReference type="InterPro" id="IPR051535">
    <property type="entry name" value="Siderophore_ABC-ATPase"/>
</dbReference>
<keyword evidence="10" id="KW-0472">Membrane</keyword>
<dbReference type="FunFam" id="3.40.50.300:FF:000134">
    <property type="entry name" value="Iron-enterobactin ABC transporter ATP-binding protein"/>
    <property type="match status" value="1"/>
</dbReference>
<evidence type="ECO:0000259" key="11">
    <source>
        <dbReference type="PROSITE" id="PS50893"/>
    </source>
</evidence>
<dbReference type="RefSeq" id="WP_089234846.1">
    <property type="nucleotide sequence ID" value="NZ_FZOY01000009.1"/>
</dbReference>
<keyword evidence="4" id="KW-1003">Cell membrane</keyword>
<evidence type="ECO:0000256" key="1">
    <source>
        <dbReference type="ARBA" id="ARBA00004202"/>
    </source>
</evidence>
<dbReference type="GO" id="GO:0005524">
    <property type="term" value="F:ATP binding"/>
    <property type="evidence" value="ECO:0007669"/>
    <property type="project" value="UniProtKB-KW"/>
</dbReference>
<proteinExistence type="inferred from homology"/>
<dbReference type="PANTHER" id="PTHR42771">
    <property type="entry name" value="IRON(3+)-HYDROXAMATE IMPORT ATP-BINDING PROTEIN FHUC"/>
    <property type="match status" value="1"/>
</dbReference>
<evidence type="ECO:0000256" key="10">
    <source>
        <dbReference type="ARBA" id="ARBA00023136"/>
    </source>
</evidence>
<keyword evidence="3" id="KW-0813">Transport</keyword>
<evidence type="ECO:0000256" key="7">
    <source>
        <dbReference type="ARBA" id="ARBA00022840"/>
    </source>
</evidence>
<dbReference type="SUPFAM" id="SSF52540">
    <property type="entry name" value="P-loop containing nucleoside triphosphate hydrolases"/>
    <property type="match status" value="1"/>
</dbReference>
<dbReference type="AlphaFoldDB" id="A0A239LBA5"/>
<dbReference type="Pfam" id="PF00005">
    <property type="entry name" value="ABC_tran"/>
    <property type="match status" value="1"/>
</dbReference>
<dbReference type="GO" id="GO:0006826">
    <property type="term" value="P:iron ion transport"/>
    <property type="evidence" value="ECO:0007669"/>
    <property type="project" value="UniProtKB-KW"/>
</dbReference>
<accession>A0A239LBA5</accession>